<gene>
    <name evidence="2" type="ORF">Salat_0655100</name>
</gene>
<evidence type="ECO:0000313" key="2">
    <source>
        <dbReference type="EMBL" id="KAK4434922.1"/>
    </source>
</evidence>
<evidence type="ECO:0000313" key="3">
    <source>
        <dbReference type="Proteomes" id="UP001293254"/>
    </source>
</evidence>
<accession>A0AAE1YRM8</accession>
<dbReference type="Proteomes" id="UP001293254">
    <property type="component" value="Unassembled WGS sequence"/>
</dbReference>
<dbReference type="EMBL" id="JACGWO010000002">
    <property type="protein sequence ID" value="KAK4434922.1"/>
    <property type="molecule type" value="Genomic_DNA"/>
</dbReference>
<protein>
    <submittedName>
        <fullName evidence="2">Uncharacterized protein</fullName>
    </submittedName>
</protein>
<feature type="compositionally biased region" description="Pro residues" evidence="1">
    <location>
        <begin position="1"/>
        <end position="11"/>
    </location>
</feature>
<feature type="region of interest" description="Disordered" evidence="1">
    <location>
        <begin position="1"/>
        <end position="55"/>
    </location>
</feature>
<keyword evidence="3" id="KW-1185">Reference proteome</keyword>
<evidence type="ECO:0000256" key="1">
    <source>
        <dbReference type="SAM" id="MobiDB-lite"/>
    </source>
</evidence>
<organism evidence="2 3">
    <name type="scientific">Sesamum alatum</name>
    <dbReference type="NCBI Taxonomy" id="300844"/>
    <lineage>
        <taxon>Eukaryota</taxon>
        <taxon>Viridiplantae</taxon>
        <taxon>Streptophyta</taxon>
        <taxon>Embryophyta</taxon>
        <taxon>Tracheophyta</taxon>
        <taxon>Spermatophyta</taxon>
        <taxon>Magnoliopsida</taxon>
        <taxon>eudicotyledons</taxon>
        <taxon>Gunneridae</taxon>
        <taxon>Pentapetalae</taxon>
        <taxon>asterids</taxon>
        <taxon>lamiids</taxon>
        <taxon>Lamiales</taxon>
        <taxon>Pedaliaceae</taxon>
        <taxon>Sesamum</taxon>
    </lineage>
</organism>
<comment type="caution">
    <text evidence="2">The sequence shown here is derived from an EMBL/GenBank/DDBJ whole genome shotgun (WGS) entry which is preliminary data.</text>
</comment>
<reference evidence="2" key="1">
    <citation type="submission" date="2020-06" db="EMBL/GenBank/DDBJ databases">
        <authorList>
            <person name="Li T."/>
            <person name="Hu X."/>
            <person name="Zhang T."/>
            <person name="Song X."/>
            <person name="Zhang H."/>
            <person name="Dai N."/>
            <person name="Sheng W."/>
            <person name="Hou X."/>
            <person name="Wei L."/>
        </authorList>
    </citation>
    <scope>NUCLEOTIDE SEQUENCE</scope>
    <source>
        <strain evidence="2">3651</strain>
        <tissue evidence="2">Leaf</tissue>
    </source>
</reference>
<feature type="compositionally biased region" description="Basic and acidic residues" evidence="1">
    <location>
        <begin position="29"/>
        <end position="55"/>
    </location>
</feature>
<proteinExistence type="predicted"/>
<sequence length="117" mass="13151">MRPKPNGPFPVDPGSTPKGAPRAMSRASMELDRHQPAKIKHVEHPSPKGNLHPKDLRNLSGGRISPQLPCWESQTDICNRLIYSHPQRSEYSSYQEIALPPNLGRDPTLAHQLQNYL</sequence>
<reference evidence="2" key="2">
    <citation type="journal article" date="2024" name="Plant">
        <title>Genomic evolution and insights into agronomic trait innovations of Sesamum species.</title>
        <authorList>
            <person name="Miao H."/>
            <person name="Wang L."/>
            <person name="Qu L."/>
            <person name="Liu H."/>
            <person name="Sun Y."/>
            <person name="Le M."/>
            <person name="Wang Q."/>
            <person name="Wei S."/>
            <person name="Zheng Y."/>
            <person name="Lin W."/>
            <person name="Duan Y."/>
            <person name="Cao H."/>
            <person name="Xiong S."/>
            <person name="Wang X."/>
            <person name="Wei L."/>
            <person name="Li C."/>
            <person name="Ma Q."/>
            <person name="Ju M."/>
            <person name="Zhao R."/>
            <person name="Li G."/>
            <person name="Mu C."/>
            <person name="Tian Q."/>
            <person name="Mei H."/>
            <person name="Zhang T."/>
            <person name="Gao T."/>
            <person name="Zhang H."/>
        </authorList>
    </citation>
    <scope>NUCLEOTIDE SEQUENCE</scope>
    <source>
        <strain evidence="2">3651</strain>
    </source>
</reference>
<name>A0AAE1YRM8_9LAMI</name>
<dbReference type="AlphaFoldDB" id="A0AAE1YRM8"/>